<dbReference type="EMBL" id="JAJGCB010000006">
    <property type="protein sequence ID" value="KAJ8992160.1"/>
    <property type="molecule type" value="Genomic_DNA"/>
</dbReference>
<protein>
    <submittedName>
        <fullName evidence="1">Uncharacterized protein</fullName>
    </submittedName>
</protein>
<comment type="caution">
    <text evidence="1">The sequence shown here is derived from an EMBL/GenBank/DDBJ whole genome shotgun (WGS) entry which is preliminary data.</text>
</comment>
<evidence type="ECO:0000313" key="2">
    <source>
        <dbReference type="Proteomes" id="UP001161757"/>
    </source>
</evidence>
<dbReference type="AlphaFoldDB" id="A0AAN6IV71"/>
<name>A0AAN6IV71_EXODE</name>
<reference evidence="1" key="1">
    <citation type="submission" date="2023-01" db="EMBL/GenBank/DDBJ databases">
        <title>Exophiala dermititidis isolated from Cystic Fibrosis Patient.</title>
        <authorList>
            <person name="Kurbessoian T."/>
            <person name="Crocker A."/>
            <person name="Murante D."/>
            <person name="Hogan D.A."/>
            <person name="Stajich J.E."/>
        </authorList>
    </citation>
    <scope>NUCLEOTIDE SEQUENCE</scope>
    <source>
        <strain evidence="1">Ex8</strain>
    </source>
</reference>
<accession>A0AAN6IV71</accession>
<dbReference type="Proteomes" id="UP001161757">
    <property type="component" value="Unassembled WGS sequence"/>
</dbReference>
<organism evidence="1 2">
    <name type="scientific">Exophiala dermatitidis</name>
    <name type="common">Black yeast-like fungus</name>
    <name type="synonym">Wangiella dermatitidis</name>
    <dbReference type="NCBI Taxonomy" id="5970"/>
    <lineage>
        <taxon>Eukaryota</taxon>
        <taxon>Fungi</taxon>
        <taxon>Dikarya</taxon>
        <taxon>Ascomycota</taxon>
        <taxon>Pezizomycotina</taxon>
        <taxon>Eurotiomycetes</taxon>
        <taxon>Chaetothyriomycetidae</taxon>
        <taxon>Chaetothyriales</taxon>
        <taxon>Herpotrichiellaceae</taxon>
        <taxon>Exophiala</taxon>
    </lineage>
</organism>
<sequence>MLEMLVEDNSLFKFRKEETDCFMVEYVHNDVEVGVCDGDCFESPEAVRLMEYQATIALYRNDKMAQNSQSNKIDVVIMVIQCPVVFMLRKALIRSNDDMLCC</sequence>
<proteinExistence type="predicted"/>
<evidence type="ECO:0000313" key="1">
    <source>
        <dbReference type="EMBL" id="KAJ8992160.1"/>
    </source>
</evidence>
<gene>
    <name evidence="1" type="ORF">HRR80_004053</name>
</gene>